<dbReference type="SMART" id="SM00015">
    <property type="entry name" value="IQ"/>
    <property type="match status" value="3"/>
</dbReference>
<dbReference type="EMBL" id="ANJA01004073">
    <property type="protein sequence ID" value="ETO59620.1"/>
    <property type="molecule type" value="Genomic_DNA"/>
</dbReference>
<dbReference type="InterPro" id="IPR000048">
    <property type="entry name" value="IQ_motif_EF-hand-BS"/>
</dbReference>
<evidence type="ECO:0000313" key="3">
    <source>
        <dbReference type="Proteomes" id="UP000028582"/>
    </source>
</evidence>
<evidence type="ECO:0000256" key="1">
    <source>
        <dbReference type="SAM" id="Coils"/>
    </source>
</evidence>
<dbReference type="Proteomes" id="UP000028582">
    <property type="component" value="Unassembled WGS sequence"/>
</dbReference>
<accession>A0A080YZ09</accession>
<gene>
    <name evidence="2" type="ORF">F444_22065</name>
</gene>
<dbReference type="PROSITE" id="PS50096">
    <property type="entry name" value="IQ"/>
    <property type="match status" value="2"/>
</dbReference>
<feature type="coiled-coil region" evidence="1">
    <location>
        <begin position="159"/>
        <end position="238"/>
    </location>
</feature>
<evidence type="ECO:0000313" key="2">
    <source>
        <dbReference type="EMBL" id="ETO59620.1"/>
    </source>
</evidence>
<protein>
    <submittedName>
        <fullName evidence="2">Uncharacterized protein</fullName>
    </submittedName>
</protein>
<dbReference type="Gene3D" id="1.20.5.190">
    <property type="match status" value="1"/>
</dbReference>
<proteinExistence type="predicted"/>
<organism evidence="2 3">
    <name type="scientific">Phytophthora nicotianae P1976</name>
    <dbReference type="NCBI Taxonomy" id="1317066"/>
    <lineage>
        <taxon>Eukaryota</taxon>
        <taxon>Sar</taxon>
        <taxon>Stramenopiles</taxon>
        <taxon>Oomycota</taxon>
        <taxon>Peronosporomycetes</taxon>
        <taxon>Peronosporales</taxon>
        <taxon>Peronosporaceae</taxon>
        <taxon>Phytophthora</taxon>
    </lineage>
</organism>
<dbReference type="AlphaFoldDB" id="A0A080YZ09"/>
<name>A0A080YZ09_PHYNI</name>
<dbReference type="Pfam" id="PF00612">
    <property type="entry name" value="IQ"/>
    <property type="match status" value="1"/>
</dbReference>
<reference evidence="2 3" key="1">
    <citation type="submission" date="2013-11" db="EMBL/GenBank/DDBJ databases">
        <title>The Genome Sequence of Phytophthora parasitica P1976.</title>
        <authorList>
            <consortium name="The Broad Institute Genomics Platform"/>
            <person name="Russ C."/>
            <person name="Tyler B."/>
            <person name="Panabieres F."/>
            <person name="Shan W."/>
            <person name="Tripathy S."/>
            <person name="Grunwald N."/>
            <person name="Machado M."/>
            <person name="Johnson C.S."/>
            <person name="Walker B."/>
            <person name="Young S."/>
            <person name="Zeng Q."/>
            <person name="Gargeya S."/>
            <person name="Fitzgerald M."/>
            <person name="Haas B."/>
            <person name="Abouelleil A."/>
            <person name="Allen A.W."/>
            <person name="Alvarado L."/>
            <person name="Arachchi H.M."/>
            <person name="Berlin A.M."/>
            <person name="Chapman S.B."/>
            <person name="Gainer-Dewar J."/>
            <person name="Goldberg J."/>
            <person name="Griggs A."/>
            <person name="Gujja S."/>
            <person name="Hansen M."/>
            <person name="Howarth C."/>
            <person name="Imamovic A."/>
            <person name="Ireland A."/>
            <person name="Larimer J."/>
            <person name="McCowan C."/>
            <person name="Murphy C."/>
            <person name="Pearson M."/>
            <person name="Poon T.W."/>
            <person name="Priest M."/>
            <person name="Roberts A."/>
            <person name="Saif S."/>
            <person name="Shea T."/>
            <person name="Sisk P."/>
            <person name="Sykes S."/>
            <person name="Wortman J."/>
            <person name="Nusbaum C."/>
            <person name="Birren B."/>
        </authorList>
    </citation>
    <scope>NUCLEOTIDE SEQUENCE [LARGE SCALE GENOMIC DNA]</scope>
    <source>
        <strain evidence="2 3">P1976</strain>
    </source>
</reference>
<keyword evidence="1" id="KW-0175">Coiled coil</keyword>
<comment type="caution">
    <text evidence="2">The sequence shown here is derived from an EMBL/GenBank/DDBJ whole genome shotgun (WGS) entry which is preliminary data.</text>
</comment>
<sequence length="538" mass="63830">MSGNETSLNEDLQRCRRLVAAMRGQVLAPSLKQEALKQLVRVVSEQQERQQLRGWTDSSLPSPRKQYLREIQVARIKTIQRRWRRHLLQKRILAKVRMIQKWKNRQGVSRFRKSAVIIQKTFRGHFVRKHKIDLALYIAGLLSKAERLRSDREAFHLKCDDIQQELQQVRLDMEIIRDKISEKEKEIANLTSKGRTARDSSALLKDAIKYVKNYQNEVVELEELARDLEKELQEIREKEPVVHVAARVIQALFRGVHCRMEQIREQQRQRQTYTRMLQSKELCYDRMHAAWLTRSQKMWDASARTIAGLYHIQQAKFQLYLLRRRRAGRRISRLYLDVKARTSCTAKQDLLWMKVKRQAKEIAARKLQTLLQLTWFSWLRYVQNEDQTRKLIAEREAAGLNQWRSAKAKWFLSAHRSRIVKRESLECEIMPRLNCRVLHHIRNAIQTEEGEESSTKSAQDISSAFLLLIRNDIWTWRVPNKQLYTLAKRYNLPLSLLNLEQINQWLAEEAPGFVDLYVPLPTQTLLRFSEYMKSTKLT</sequence>
<dbReference type="OrthoDB" id="126660at2759"/>